<proteinExistence type="predicted"/>
<name>A0AAU8AWX0_9CAUD</name>
<accession>A0AAU8AWX0</accession>
<reference evidence="1" key="1">
    <citation type="submission" date="2024-03" db="EMBL/GenBank/DDBJ databases">
        <title>Diverse circular DNA viruses in blood, oral, and fecal samples of captive lemurs.</title>
        <authorList>
            <person name="Paietta E.N."/>
            <person name="Kraberger S."/>
            <person name="Lund M.C."/>
            <person name="Custer J.M."/>
            <person name="Vargas K.M."/>
            <person name="Ehmke E.E."/>
            <person name="Yoder A.D."/>
            <person name="Varsani A."/>
        </authorList>
    </citation>
    <scope>NUCLEOTIDE SEQUENCE</scope>
    <source>
        <strain evidence="1">Duke_21_1</strain>
    </source>
</reference>
<organism evidence="1">
    <name type="scientific">Dulem virus 40</name>
    <dbReference type="NCBI Taxonomy" id="3145758"/>
    <lineage>
        <taxon>Viruses</taxon>
        <taxon>Duplodnaviria</taxon>
        <taxon>Heunggongvirae</taxon>
        <taxon>Uroviricota</taxon>
        <taxon>Caudoviricetes</taxon>
    </lineage>
</organism>
<dbReference type="EMBL" id="PP511379">
    <property type="protein sequence ID" value="XCD03656.1"/>
    <property type="molecule type" value="Genomic_DNA"/>
</dbReference>
<protein>
    <submittedName>
        <fullName evidence="1">Uncharacterized protein</fullName>
    </submittedName>
</protein>
<evidence type="ECO:0000313" key="1">
    <source>
        <dbReference type="EMBL" id="XCD03656.1"/>
    </source>
</evidence>
<sequence>MKKLHVEFDAIVSDRTYKELKEVSYVDCNSQDLI</sequence>